<dbReference type="Proteomes" id="UP000267029">
    <property type="component" value="Unassembled WGS sequence"/>
</dbReference>
<reference evidence="1 2" key="1">
    <citation type="submission" date="2018-10" db="EMBL/GenBank/DDBJ databases">
        <authorList>
            <consortium name="Pathogen Informatics"/>
        </authorList>
    </citation>
    <scope>NUCLEOTIDE SEQUENCE [LARGE SCALE GENOMIC DNA]</scope>
</reference>
<gene>
    <name evidence="1" type="ORF">MCOS_LOCUS4972</name>
</gene>
<dbReference type="InterPro" id="IPR011989">
    <property type="entry name" value="ARM-like"/>
</dbReference>
<feature type="non-terminal residue" evidence="1">
    <location>
        <position position="168"/>
    </location>
</feature>
<sequence>MPWAVPIKPTSTYQHGVVTLQNPTRHEIEDGRPYTPHRLNQAMFSGQLFVSDNQSSDLVRKKPVHVEQVKVEAEKLSPIRVAQKSANHQPLNVVTFSVVIAIIITSETDAVAPCRLIGSQFSPSNARWHDFVLRIAANVSILTNVEVLKQLCYVLKTNLPACKCLGHS</sequence>
<organism evidence="1 2">
    <name type="scientific">Mesocestoides corti</name>
    <name type="common">Flatworm</name>
    <dbReference type="NCBI Taxonomy" id="53468"/>
    <lineage>
        <taxon>Eukaryota</taxon>
        <taxon>Metazoa</taxon>
        <taxon>Spiralia</taxon>
        <taxon>Lophotrochozoa</taxon>
        <taxon>Platyhelminthes</taxon>
        <taxon>Cestoda</taxon>
        <taxon>Eucestoda</taxon>
        <taxon>Cyclophyllidea</taxon>
        <taxon>Mesocestoididae</taxon>
        <taxon>Mesocestoides</taxon>
    </lineage>
</organism>
<dbReference type="AlphaFoldDB" id="A0A0R3UDH3"/>
<evidence type="ECO:0000313" key="2">
    <source>
        <dbReference type="Proteomes" id="UP000267029"/>
    </source>
</evidence>
<accession>A0A0R3UDH3</accession>
<dbReference type="STRING" id="53468.A0A0R3UDH3"/>
<protein>
    <submittedName>
        <fullName evidence="1">Uncharacterized protein</fullName>
    </submittedName>
</protein>
<proteinExistence type="predicted"/>
<keyword evidence="2" id="KW-1185">Reference proteome</keyword>
<dbReference type="EMBL" id="UXSR01002922">
    <property type="protein sequence ID" value="VDD78969.1"/>
    <property type="molecule type" value="Genomic_DNA"/>
</dbReference>
<dbReference type="Gene3D" id="1.25.10.10">
    <property type="entry name" value="Leucine-rich Repeat Variant"/>
    <property type="match status" value="1"/>
</dbReference>
<dbReference type="OrthoDB" id="8786055at2759"/>
<evidence type="ECO:0000313" key="1">
    <source>
        <dbReference type="EMBL" id="VDD78969.1"/>
    </source>
</evidence>
<name>A0A0R3UDH3_MESCO</name>